<comment type="caution">
    <text evidence="12">The sequence shown here is derived from an EMBL/GenBank/DDBJ whole genome shotgun (WGS) entry which is preliminary data.</text>
</comment>
<dbReference type="AlphaFoldDB" id="A0A8J4SXG1"/>
<dbReference type="InterPro" id="IPR001173">
    <property type="entry name" value="Glyco_trans_2-like"/>
</dbReference>
<feature type="transmembrane region" description="Helical" evidence="9">
    <location>
        <begin position="568"/>
        <end position="592"/>
    </location>
</feature>
<reference evidence="12" key="1">
    <citation type="journal article" date="2015" name="Genom Data">
        <title>Draft genome sequences of Phytophthora kernoviae and Phytophthora ramorum lineage EU2 from Scotland.</title>
        <authorList>
            <person name="Sambles C."/>
            <person name="Schlenzig A."/>
            <person name="O'Neill P."/>
            <person name="Grant M."/>
            <person name="Studholme D.J."/>
        </authorList>
    </citation>
    <scope>NUCLEOTIDE SEQUENCE</scope>
    <source>
        <strain evidence="12">00238/432</strain>
    </source>
</reference>
<keyword evidence="6 9" id="KW-1133">Transmembrane helix</keyword>
<dbReference type="Pfam" id="PF24878">
    <property type="entry name" value="YkcB_C"/>
    <property type="match status" value="1"/>
</dbReference>
<keyword evidence="3" id="KW-0328">Glycosyltransferase</keyword>
<dbReference type="EMBL" id="AOFI03000001">
    <property type="protein sequence ID" value="KAF4326268.1"/>
    <property type="molecule type" value="Genomic_DNA"/>
</dbReference>
<feature type="transmembrane region" description="Helical" evidence="9">
    <location>
        <begin position="27"/>
        <end position="46"/>
    </location>
</feature>
<keyword evidence="2" id="KW-1003">Cell membrane</keyword>
<dbReference type="Pfam" id="PF00535">
    <property type="entry name" value="Glycos_transf_2"/>
    <property type="match status" value="1"/>
</dbReference>
<accession>A0A8J4SXG1</accession>
<evidence type="ECO:0000256" key="5">
    <source>
        <dbReference type="ARBA" id="ARBA00022692"/>
    </source>
</evidence>
<evidence type="ECO:0000256" key="1">
    <source>
        <dbReference type="ARBA" id="ARBA00004651"/>
    </source>
</evidence>
<keyword evidence="4" id="KW-0808">Transferase</keyword>
<evidence type="ECO:0000256" key="6">
    <source>
        <dbReference type="ARBA" id="ARBA00022989"/>
    </source>
</evidence>
<protein>
    <recommendedName>
        <fullName evidence="14">Glycosyltransferase 2-like domain-containing protein</fullName>
    </recommendedName>
</protein>
<evidence type="ECO:0000259" key="11">
    <source>
        <dbReference type="Pfam" id="PF24878"/>
    </source>
</evidence>
<feature type="domain" description="Glycosyltransferase 2-like" evidence="10">
    <location>
        <begin position="299"/>
        <end position="436"/>
    </location>
</feature>
<gene>
    <name evidence="12" type="ORF">G195_000382</name>
</gene>
<evidence type="ECO:0000313" key="12">
    <source>
        <dbReference type="EMBL" id="KAF4326268.1"/>
    </source>
</evidence>
<evidence type="ECO:0000256" key="4">
    <source>
        <dbReference type="ARBA" id="ARBA00022679"/>
    </source>
</evidence>
<reference evidence="12" key="2">
    <citation type="submission" date="2020-02" db="EMBL/GenBank/DDBJ databases">
        <authorList>
            <person name="Studholme D.J."/>
        </authorList>
    </citation>
    <scope>NUCLEOTIDE SEQUENCE</scope>
    <source>
        <strain evidence="12">00238/432</strain>
    </source>
</reference>
<dbReference type="SUPFAM" id="SSF53448">
    <property type="entry name" value="Nucleotide-diphospho-sugar transferases"/>
    <property type="match status" value="1"/>
</dbReference>
<dbReference type="InterPro" id="IPR029044">
    <property type="entry name" value="Nucleotide-diphossugar_trans"/>
</dbReference>
<feature type="transmembrane region" description="Helical" evidence="9">
    <location>
        <begin position="83"/>
        <end position="104"/>
    </location>
</feature>
<comment type="subcellular location">
    <subcellularLocation>
        <location evidence="1">Cell membrane</location>
        <topology evidence="1">Multi-pass membrane protein</topology>
    </subcellularLocation>
</comment>
<evidence type="ECO:0000256" key="9">
    <source>
        <dbReference type="SAM" id="Phobius"/>
    </source>
</evidence>
<evidence type="ECO:0000256" key="3">
    <source>
        <dbReference type="ARBA" id="ARBA00022676"/>
    </source>
</evidence>
<evidence type="ECO:0000259" key="10">
    <source>
        <dbReference type="Pfam" id="PF00535"/>
    </source>
</evidence>
<proteinExistence type="predicted"/>
<evidence type="ECO:0000256" key="8">
    <source>
        <dbReference type="SAM" id="MobiDB-lite"/>
    </source>
</evidence>
<dbReference type="Proteomes" id="UP000702964">
    <property type="component" value="Unassembled WGS sequence"/>
</dbReference>
<organism evidence="12 13">
    <name type="scientific">Phytophthora kernoviae 00238/432</name>
    <dbReference type="NCBI Taxonomy" id="1284355"/>
    <lineage>
        <taxon>Eukaryota</taxon>
        <taxon>Sar</taxon>
        <taxon>Stramenopiles</taxon>
        <taxon>Oomycota</taxon>
        <taxon>Peronosporomycetes</taxon>
        <taxon>Peronosporales</taxon>
        <taxon>Peronosporaceae</taxon>
        <taxon>Phytophthora</taxon>
    </lineage>
</organism>
<dbReference type="CDD" id="cd04187">
    <property type="entry name" value="DPM1_like_bac"/>
    <property type="match status" value="1"/>
</dbReference>
<dbReference type="InterPro" id="IPR050256">
    <property type="entry name" value="Glycosyltransferase_2"/>
</dbReference>
<evidence type="ECO:0008006" key="14">
    <source>
        <dbReference type="Google" id="ProtNLM"/>
    </source>
</evidence>
<feature type="transmembrane region" description="Helical" evidence="9">
    <location>
        <begin position="498"/>
        <end position="523"/>
    </location>
</feature>
<dbReference type="Gene3D" id="3.90.550.10">
    <property type="entry name" value="Spore Coat Polysaccharide Biosynthesis Protein SpsA, Chain A"/>
    <property type="match status" value="1"/>
</dbReference>
<dbReference type="PANTHER" id="PTHR48090:SF1">
    <property type="entry name" value="PROPHAGE BACTOPRENOL GLUCOSYL TRANSFERASE HOMOLOG"/>
    <property type="match status" value="1"/>
</dbReference>
<dbReference type="PANTHER" id="PTHR48090">
    <property type="entry name" value="UNDECAPRENYL-PHOSPHATE 4-DEOXY-4-FORMAMIDO-L-ARABINOSE TRANSFERASE-RELATED"/>
    <property type="match status" value="1"/>
</dbReference>
<name>A0A8J4SXG1_9STRA</name>
<dbReference type="GO" id="GO:0016757">
    <property type="term" value="F:glycosyltransferase activity"/>
    <property type="evidence" value="ECO:0007669"/>
    <property type="project" value="UniProtKB-KW"/>
</dbReference>
<evidence type="ECO:0000313" key="13">
    <source>
        <dbReference type="Proteomes" id="UP000702964"/>
    </source>
</evidence>
<sequence length="660" mass="72220">MLAPPVAALTGAGFAAMWTAYRERNGWQAWLLPLSVLLTTVFGWYIMQVYNETIGAGWSIGELIAGILITIILIVMLNRSHPWKQGLIIAGFMVMLIGPTYWAFTPITYGGNSMIPAAGPTGSNGMFGGMGMAMGDRQGDRNGGDMGMAPPNASDDTAQDLPSSDEADPNNEGVGTPPNSGGSMNGGGGMPTTGGRGGAGNRNEEVDTTTLNYLREHNTGETYLFATTDYNQAAPYIIDENEAVITLGGFSGSDPVYTTEKLEQLVKSGQVKYFMVGGMGGRGGSSDIGDWIKEHVMGSTGESYELLFVNDGSVDQSAQMIRDYARWDESVKLIDFARNFGHQIAITAGMDYAAGDAVVIIDADLQDPPELILDMIDKWREGYEVVYARRTSRSGETRFKKWSASLFYRVLRASTDTDIPVDTGDFRLMDRKVCDEMKRLPEKNRFVRGLVSWVGFRQTAIEYERDERLAGETKYPLKRMLKLSLDGITSFSHKPLKLAGYVGAVLSIGGFIYMLSVIASAIFTDSTIKGWPSMVSIMLIFNGFILIMLGILGEYVGRIYDETKARPLYIFGIVGVLNTAVDAMVFTLLAAVGTPALIAQILLKEVSQVEELLALELEGRRYDIGDQFGYIQAILEIGLMRKELQPMLTPYLQQLATQWG</sequence>
<dbReference type="InterPro" id="IPR056785">
    <property type="entry name" value="YkcA/B-like_C"/>
</dbReference>
<feature type="transmembrane region" description="Helical" evidence="9">
    <location>
        <begin position="58"/>
        <end position="77"/>
    </location>
</feature>
<feature type="compositionally biased region" description="Gly residues" evidence="8">
    <location>
        <begin position="183"/>
        <end position="200"/>
    </location>
</feature>
<feature type="region of interest" description="Disordered" evidence="8">
    <location>
        <begin position="129"/>
        <end position="204"/>
    </location>
</feature>
<dbReference type="GO" id="GO:0005886">
    <property type="term" value="C:plasma membrane"/>
    <property type="evidence" value="ECO:0007669"/>
    <property type="project" value="UniProtKB-SubCell"/>
</dbReference>
<keyword evidence="7 9" id="KW-0472">Membrane</keyword>
<dbReference type="FunFam" id="3.90.550.10:FF:000079">
    <property type="entry name" value="Probable glycosyl transferase"/>
    <property type="match status" value="1"/>
</dbReference>
<evidence type="ECO:0000256" key="2">
    <source>
        <dbReference type="ARBA" id="ARBA00022475"/>
    </source>
</evidence>
<evidence type="ECO:0000256" key="7">
    <source>
        <dbReference type="ARBA" id="ARBA00023136"/>
    </source>
</evidence>
<keyword evidence="5 9" id="KW-0812">Transmembrane</keyword>
<feature type="transmembrane region" description="Helical" evidence="9">
    <location>
        <begin position="535"/>
        <end position="556"/>
    </location>
</feature>
<feature type="domain" description="Putative mannosyltransferase YkcA/B-like C-terminal" evidence="11">
    <location>
        <begin position="211"/>
        <end position="295"/>
    </location>
</feature>